<proteinExistence type="inferred from homology"/>
<dbReference type="NCBIfam" id="TIGR01214">
    <property type="entry name" value="rmlD"/>
    <property type="match status" value="1"/>
</dbReference>
<dbReference type="EMBL" id="BAABDD010000006">
    <property type="protein sequence ID" value="GAA3738190.1"/>
    <property type="molecule type" value="Genomic_DNA"/>
</dbReference>
<name>A0ABP7FID7_9ACTN</name>
<dbReference type="Gene3D" id="3.90.25.10">
    <property type="entry name" value="UDP-galactose 4-epimerase, domain 1"/>
    <property type="match status" value="1"/>
</dbReference>
<evidence type="ECO:0000259" key="3">
    <source>
        <dbReference type="Pfam" id="PF04321"/>
    </source>
</evidence>
<dbReference type="InterPro" id="IPR036291">
    <property type="entry name" value="NAD(P)-bd_dom_sf"/>
</dbReference>
<organism evidence="4 5">
    <name type="scientific">Salinactinospora qingdaonensis</name>
    <dbReference type="NCBI Taxonomy" id="702744"/>
    <lineage>
        <taxon>Bacteria</taxon>
        <taxon>Bacillati</taxon>
        <taxon>Actinomycetota</taxon>
        <taxon>Actinomycetes</taxon>
        <taxon>Streptosporangiales</taxon>
        <taxon>Nocardiopsidaceae</taxon>
        <taxon>Salinactinospora</taxon>
    </lineage>
</organism>
<keyword evidence="2" id="KW-0560">Oxidoreductase</keyword>
<dbReference type="PANTHER" id="PTHR10491:SF4">
    <property type="entry name" value="METHIONINE ADENOSYLTRANSFERASE 2 SUBUNIT BETA"/>
    <property type="match status" value="1"/>
</dbReference>
<gene>
    <name evidence="4" type="primary">rfbD</name>
    <name evidence="4" type="ORF">GCM10022402_17620</name>
</gene>
<evidence type="ECO:0000313" key="5">
    <source>
        <dbReference type="Proteomes" id="UP001500908"/>
    </source>
</evidence>
<keyword evidence="5" id="KW-1185">Reference proteome</keyword>
<dbReference type="Gene3D" id="3.40.50.720">
    <property type="entry name" value="NAD(P)-binding Rossmann-like Domain"/>
    <property type="match status" value="1"/>
</dbReference>
<feature type="domain" description="RmlD-like substrate binding" evidence="3">
    <location>
        <begin position="12"/>
        <end position="284"/>
    </location>
</feature>
<comment type="caution">
    <text evidence="4">The sequence shown here is derived from an EMBL/GenBank/DDBJ whole genome shotgun (WGS) entry which is preliminary data.</text>
</comment>
<dbReference type="SUPFAM" id="SSF51735">
    <property type="entry name" value="NAD(P)-binding Rossmann-fold domains"/>
    <property type="match status" value="1"/>
</dbReference>
<dbReference type="RefSeq" id="WP_344969390.1">
    <property type="nucleotide sequence ID" value="NZ_BAABDD010000006.1"/>
</dbReference>
<reference evidence="5" key="1">
    <citation type="journal article" date="2019" name="Int. J. Syst. Evol. Microbiol.">
        <title>The Global Catalogue of Microorganisms (GCM) 10K type strain sequencing project: providing services to taxonomists for standard genome sequencing and annotation.</title>
        <authorList>
            <consortium name="The Broad Institute Genomics Platform"/>
            <consortium name="The Broad Institute Genome Sequencing Center for Infectious Disease"/>
            <person name="Wu L."/>
            <person name="Ma J."/>
        </authorList>
    </citation>
    <scope>NUCLEOTIDE SEQUENCE [LARGE SCALE GENOMIC DNA]</scope>
    <source>
        <strain evidence="5">JCM 17137</strain>
    </source>
</reference>
<comment type="pathway">
    <text evidence="2">Carbohydrate biosynthesis; dTDP-L-rhamnose biosynthesis.</text>
</comment>
<evidence type="ECO:0000256" key="2">
    <source>
        <dbReference type="RuleBase" id="RU364082"/>
    </source>
</evidence>
<evidence type="ECO:0000313" key="4">
    <source>
        <dbReference type="EMBL" id="GAA3738190.1"/>
    </source>
</evidence>
<sequence length="295" mass="30945">MSGAGDAAARRWLVLGASGLLGGEVVAELAGRHVTTATSSEVDVRDAATVAAAVADHDVVVNCAGYTAVDDAESDEETAFAVNAEGAANVARACAASGVRLVHVSTGYVFAGEATMAYRENAGTRPRTAYGRSKEAGERAVLGLLGGTAYVVRTAWLYGERGSCFSRTMLRMERSRPTINVVDDQWGQPTWNRDVATRIRGLVESGAPPGIYHATAAGETTWYGFARALFEEIGADPGRISPTTSAAFPRPAARPAYTVLAHGNWERTRLPSPTGWREMLAAAATHGVFAAAEDG</sequence>
<protein>
    <recommendedName>
        <fullName evidence="2">dTDP-4-dehydrorhamnose reductase</fullName>
        <ecNumber evidence="2">1.1.1.133</ecNumber>
    </recommendedName>
</protein>
<comment type="similarity">
    <text evidence="1 2">Belongs to the dTDP-4-dehydrorhamnose reductase family.</text>
</comment>
<dbReference type="InterPro" id="IPR005913">
    <property type="entry name" value="dTDP_dehydrorham_reduct"/>
</dbReference>
<comment type="function">
    <text evidence="2">Catalyzes the reduction of dTDP-6-deoxy-L-lyxo-4-hexulose to yield dTDP-L-rhamnose.</text>
</comment>
<dbReference type="EC" id="1.1.1.133" evidence="2"/>
<dbReference type="PANTHER" id="PTHR10491">
    <property type="entry name" value="DTDP-4-DEHYDRORHAMNOSE REDUCTASE"/>
    <property type="match status" value="1"/>
</dbReference>
<dbReference type="Pfam" id="PF04321">
    <property type="entry name" value="RmlD_sub_bind"/>
    <property type="match status" value="1"/>
</dbReference>
<accession>A0ABP7FID7</accession>
<keyword evidence="2" id="KW-0521">NADP</keyword>
<evidence type="ECO:0000256" key="1">
    <source>
        <dbReference type="ARBA" id="ARBA00010944"/>
    </source>
</evidence>
<dbReference type="InterPro" id="IPR029903">
    <property type="entry name" value="RmlD-like-bd"/>
</dbReference>
<dbReference type="CDD" id="cd05254">
    <property type="entry name" value="dTDP_HR_like_SDR_e"/>
    <property type="match status" value="1"/>
</dbReference>
<dbReference type="Proteomes" id="UP001500908">
    <property type="component" value="Unassembled WGS sequence"/>
</dbReference>